<dbReference type="OrthoDB" id="7346657at2"/>
<dbReference type="Pfam" id="PF01656">
    <property type="entry name" value="CbiA"/>
    <property type="match status" value="1"/>
</dbReference>
<organism evidence="4 5">
    <name type="scientific">Desulfotomaculum copahuensis</name>
    <dbReference type="NCBI Taxonomy" id="1838280"/>
    <lineage>
        <taxon>Bacteria</taxon>
        <taxon>Bacillati</taxon>
        <taxon>Bacillota</taxon>
        <taxon>Clostridia</taxon>
        <taxon>Eubacteriales</taxon>
        <taxon>Desulfotomaculaceae</taxon>
        <taxon>Desulfotomaculum</taxon>
    </lineage>
</organism>
<reference evidence="4 5" key="1">
    <citation type="submission" date="2016-04" db="EMBL/GenBank/DDBJ databases">
        <authorList>
            <person name="Evans L.H."/>
            <person name="Alamgir A."/>
            <person name="Owens N."/>
            <person name="Weber N.D."/>
            <person name="Virtaneva K."/>
            <person name="Barbian K."/>
            <person name="Babar A."/>
            <person name="Rosenke K."/>
        </authorList>
    </citation>
    <scope>NUCLEOTIDE SEQUENCE [LARGE SCALE GENOMIC DNA]</scope>
    <source>
        <strain evidence="4 5">LMa1</strain>
    </source>
</reference>
<evidence type="ECO:0000256" key="2">
    <source>
        <dbReference type="ARBA" id="ARBA00022840"/>
    </source>
</evidence>
<dbReference type="GO" id="GO:0005524">
    <property type="term" value="F:ATP binding"/>
    <property type="evidence" value="ECO:0007669"/>
    <property type="project" value="UniProtKB-KW"/>
</dbReference>
<dbReference type="AlphaFoldDB" id="A0A1B7LHE8"/>
<dbReference type="InterPro" id="IPR002586">
    <property type="entry name" value="CobQ/CobB/MinD/ParA_Nub-bd_dom"/>
</dbReference>
<evidence type="ECO:0000259" key="3">
    <source>
        <dbReference type="Pfam" id="PF01656"/>
    </source>
</evidence>
<keyword evidence="1" id="KW-0547">Nucleotide-binding</keyword>
<dbReference type="Proteomes" id="UP000078532">
    <property type="component" value="Unassembled WGS sequence"/>
</dbReference>
<dbReference type="InterPro" id="IPR027417">
    <property type="entry name" value="P-loop_NTPase"/>
</dbReference>
<sequence>MKLAISGKGGVGKTTIAAALIKSFAETHRTVYAIDGDPDACLAAAIGIPEGVAAGLKPVVEMRDAIRAKTGDGAFYTLNPKLDDVLDDYCYQYNNIKFLRMGGVKKGGSECYCRENTFLHALITSLLLDSNEVVVMDMGAGIEHLSRGTAGGVDLMLVVVEPSRNSVNTARLVKQLAADLGIDRVRVIGNKIRSAKEREFIENSFQPGEVLGFIEFNDTIWDSAMEPNSTPAGEELLKGMREVRGKILGEAGGSAQGEERQG</sequence>
<protein>
    <submittedName>
        <fullName evidence="4">Carbon monoxide dehydrogenase</fullName>
    </submittedName>
</protein>
<evidence type="ECO:0000256" key="1">
    <source>
        <dbReference type="ARBA" id="ARBA00022741"/>
    </source>
</evidence>
<keyword evidence="2" id="KW-0067">ATP-binding</keyword>
<dbReference type="InterPro" id="IPR014433">
    <property type="entry name" value="CooC"/>
</dbReference>
<dbReference type="PANTHER" id="PTHR43384:SF6">
    <property type="entry name" value="SEPTUM SITE-DETERMINING PROTEIN MIND HOMOLOG, CHLOROPLASTIC"/>
    <property type="match status" value="1"/>
</dbReference>
<dbReference type="STRING" id="1838280.A6M21_17100"/>
<dbReference type="InterPro" id="IPR050625">
    <property type="entry name" value="ParA/MinD_ATPase"/>
</dbReference>
<dbReference type="PANTHER" id="PTHR43384">
    <property type="entry name" value="SEPTUM SITE-DETERMINING PROTEIN MIND HOMOLOG, CHLOROPLASTIC-RELATED"/>
    <property type="match status" value="1"/>
</dbReference>
<keyword evidence="5" id="KW-1185">Reference proteome</keyword>
<proteinExistence type="predicted"/>
<accession>A0A1B7LHE8</accession>
<name>A0A1B7LHE8_9FIRM</name>
<dbReference type="SUPFAM" id="SSF52540">
    <property type="entry name" value="P-loop containing nucleoside triphosphate hydrolases"/>
    <property type="match status" value="1"/>
</dbReference>
<gene>
    <name evidence="4" type="ORF">A6M21_17100</name>
</gene>
<dbReference type="GO" id="GO:0016887">
    <property type="term" value="F:ATP hydrolysis activity"/>
    <property type="evidence" value="ECO:0007669"/>
    <property type="project" value="TreeGrafter"/>
</dbReference>
<dbReference type="RefSeq" id="WP_066666682.1">
    <property type="nucleotide sequence ID" value="NZ_LYVF01000051.1"/>
</dbReference>
<evidence type="ECO:0000313" key="4">
    <source>
        <dbReference type="EMBL" id="OAT85709.1"/>
    </source>
</evidence>
<dbReference type="GO" id="GO:0051782">
    <property type="term" value="P:negative regulation of cell division"/>
    <property type="evidence" value="ECO:0007669"/>
    <property type="project" value="TreeGrafter"/>
</dbReference>
<dbReference type="Gene3D" id="3.40.50.300">
    <property type="entry name" value="P-loop containing nucleotide triphosphate hydrolases"/>
    <property type="match status" value="1"/>
</dbReference>
<dbReference type="PIRSF" id="PIRSF005647">
    <property type="entry name" value="CooC"/>
    <property type="match status" value="1"/>
</dbReference>
<comment type="caution">
    <text evidence="4">The sequence shown here is derived from an EMBL/GenBank/DDBJ whole genome shotgun (WGS) entry which is preliminary data.</text>
</comment>
<dbReference type="GO" id="GO:0009898">
    <property type="term" value="C:cytoplasmic side of plasma membrane"/>
    <property type="evidence" value="ECO:0007669"/>
    <property type="project" value="TreeGrafter"/>
</dbReference>
<dbReference type="EMBL" id="LYVF01000051">
    <property type="protein sequence ID" value="OAT85709.1"/>
    <property type="molecule type" value="Genomic_DNA"/>
</dbReference>
<feature type="domain" description="CobQ/CobB/MinD/ParA nucleotide binding" evidence="3">
    <location>
        <begin position="4"/>
        <end position="224"/>
    </location>
</feature>
<dbReference type="GO" id="GO:0005829">
    <property type="term" value="C:cytosol"/>
    <property type="evidence" value="ECO:0007669"/>
    <property type="project" value="TreeGrafter"/>
</dbReference>
<evidence type="ECO:0000313" key="5">
    <source>
        <dbReference type="Proteomes" id="UP000078532"/>
    </source>
</evidence>